<evidence type="ECO:0000256" key="3">
    <source>
        <dbReference type="ARBA" id="ARBA00012737"/>
    </source>
</evidence>
<dbReference type="SUPFAM" id="SSF52402">
    <property type="entry name" value="Adenine nucleotide alpha hydrolases-like"/>
    <property type="match status" value="1"/>
</dbReference>
<gene>
    <name evidence="12" type="ORF">EDB95_1062</name>
</gene>
<dbReference type="PANTHER" id="PTHR43284">
    <property type="entry name" value="ASPARAGINE SYNTHETASE (GLUTAMINE-HYDROLYZING)"/>
    <property type="match status" value="1"/>
</dbReference>
<feature type="binding site" evidence="9">
    <location>
        <position position="280"/>
    </location>
    <ligand>
        <name>ATP</name>
        <dbReference type="ChEBI" id="CHEBI:30616"/>
    </ligand>
</feature>
<evidence type="ECO:0000256" key="8">
    <source>
        <dbReference type="PIRSR" id="PIRSR001589-1"/>
    </source>
</evidence>
<dbReference type="NCBIfam" id="TIGR01536">
    <property type="entry name" value="asn_synth_AEB"/>
    <property type="match status" value="1"/>
</dbReference>
<dbReference type="InterPro" id="IPR033738">
    <property type="entry name" value="AsnB_N"/>
</dbReference>
<dbReference type="EMBL" id="SODV01000001">
    <property type="protein sequence ID" value="TDX00046.1"/>
    <property type="molecule type" value="Genomic_DNA"/>
</dbReference>
<keyword evidence="4 9" id="KW-0547">Nucleotide-binding</keyword>
<dbReference type="Pfam" id="PF00733">
    <property type="entry name" value="Asn_synthase"/>
    <property type="match status" value="1"/>
</dbReference>
<organism evidence="12 13">
    <name type="scientific">Dinghuibacter silviterrae</name>
    <dbReference type="NCBI Taxonomy" id="1539049"/>
    <lineage>
        <taxon>Bacteria</taxon>
        <taxon>Pseudomonadati</taxon>
        <taxon>Bacteroidota</taxon>
        <taxon>Chitinophagia</taxon>
        <taxon>Chitinophagales</taxon>
        <taxon>Chitinophagaceae</taxon>
        <taxon>Dinghuibacter</taxon>
    </lineage>
</organism>
<proteinExistence type="inferred from homology"/>
<keyword evidence="8" id="KW-0061">Asparagine biosynthesis</keyword>
<dbReference type="InterPro" id="IPR017932">
    <property type="entry name" value="GATase_2_dom"/>
</dbReference>
<dbReference type="PANTHER" id="PTHR43284:SF1">
    <property type="entry name" value="ASPARAGINE SYNTHETASE"/>
    <property type="match status" value="1"/>
</dbReference>
<dbReference type="Proteomes" id="UP000294498">
    <property type="component" value="Unassembled WGS sequence"/>
</dbReference>
<dbReference type="AlphaFoldDB" id="A0A4R8DQI4"/>
<comment type="caution">
    <text evidence="12">The sequence shown here is derived from an EMBL/GenBank/DDBJ whole genome shotgun (WGS) entry which is preliminary data.</text>
</comment>
<protein>
    <recommendedName>
        <fullName evidence="3">asparagine synthase (glutamine-hydrolyzing)</fullName>
        <ecNumber evidence="3">6.3.5.4</ecNumber>
    </recommendedName>
</protein>
<dbReference type="GO" id="GO:0005829">
    <property type="term" value="C:cytosol"/>
    <property type="evidence" value="ECO:0007669"/>
    <property type="project" value="TreeGrafter"/>
</dbReference>
<dbReference type="InterPro" id="IPR001962">
    <property type="entry name" value="Asn_synthase"/>
</dbReference>
<evidence type="ECO:0000256" key="9">
    <source>
        <dbReference type="PIRSR" id="PIRSR001589-2"/>
    </source>
</evidence>
<evidence type="ECO:0000256" key="7">
    <source>
        <dbReference type="ARBA" id="ARBA00048741"/>
    </source>
</evidence>
<feature type="domain" description="Glutamine amidotransferase type-2" evidence="11">
    <location>
        <begin position="2"/>
        <end position="201"/>
    </location>
</feature>
<feature type="site" description="Important for beta-aspartyl-AMP intermediate formation" evidence="10">
    <location>
        <position position="354"/>
    </location>
</feature>
<evidence type="ECO:0000256" key="2">
    <source>
        <dbReference type="ARBA" id="ARBA00005752"/>
    </source>
</evidence>
<name>A0A4R8DQI4_9BACT</name>
<dbReference type="InterPro" id="IPR006426">
    <property type="entry name" value="Asn_synth_AEB"/>
</dbReference>
<evidence type="ECO:0000256" key="10">
    <source>
        <dbReference type="PIRSR" id="PIRSR001589-3"/>
    </source>
</evidence>
<accession>A0A4R8DQI4</accession>
<evidence type="ECO:0000259" key="11">
    <source>
        <dbReference type="PROSITE" id="PS51278"/>
    </source>
</evidence>
<dbReference type="CDD" id="cd01991">
    <property type="entry name" value="Asn_synthase_B_C"/>
    <property type="match status" value="1"/>
</dbReference>
<dbReference type="Gene3D" id="3.60.20.10">
    <property type="entry name" value="Glutamine Phosphoribosylpyrophosphate, subunit 1, domain 1"/>
    <property type="match status" value="1"/>
</dbReference>
<dbReference type="PIRSF" id="PIRSF001589">
    <property type="entry name" value="Asn_synthetase_glu-h"/>
    <property type="match status" value="1"/>
</dbReference>
<comment type="catalytic activity">
    <reaction evidence="7">
        <text>L-aspartate + L-glutamine + ATP + H2O = L-asparagine + L-glutamate + AMP + diphosphate + H(+)</text>
        <dbReference type="Rhea" id="RHEA:12228"/>
        <dbReference type="ChEBI" id="CHEBI:15377"/>
        <dbReference type="ChEBI" id="CHEBI:15378"/>
        <dbReference type="ChEBI" id="CHEBI:29985"/>
        <dbReference type="ChEBI" id="CHEBI:29991"/>
        <dbReference type="ChEBI" id="CHEBI:30616"/>
        <dbReference type="ChEBI" id="CHEBI:33019"/>
        <dbReference type="ChEBI" id="CHEBI:58048"/>
        <dbReference type="ChEBI" id="CHEBI:58359"/>
        <dbReference type="ChEBI" id="CHEBI:456215"/>
        <dbReference type="EC" id="6.3.5.4"/>
    </reaction>
</comment>
<keyword evidence="8" id="KW-0028">Amino-acid biosynthesis</keyword>
<reference evidence="12 13" key="1">
    <citation type="submission" date="2019-03" db="EMBL/GenBank/DDBJ databases">
        <title>Genomic Encyclopedia of Type Strains, Phase IV (KMG-IV): sequencing the most valuable type-strain genomes for metagenomic binning, comparative biology and taxonomic classification.</title>
        <authorList>
            <person name="Goeker M."/>
        </authorList>
    </citation>
    <scope>NUCLEOTIDE SEQUENCE [LARGE SCALE GENOMIC DNA]</scope>
    <source>
        <strain evidence="12 13">DSM 100059</strain>
    </source>
</reference>
<evidence type="ECO:0000256" key="1">
    <source>
        <dbReference type="ARBA" id="ARBA00005187"/>
    </source>
</evidence>
<dbReference type="InterPro" id="IPR029055">
    <property type="entry name" value="Ntn_hydrolases_N"/>
</dbReference>
<dbReference type="CDD" id="cd00712">
    <property type="entry name" value="AsnB"/>
    <property type="match status" value="1"/>
</dbReference>
<dbReference type="GO" id="GO:0005524">
    <property type="term" value="F:ATP binding"/>
    <property type="evidence" value="ECO:0007669"/>
    <property type="project" value="UniProtKB-KW"/>
</dbReference>
<dbReference type="RefSeq" id="WP_133991271.1">
    <property type="nucleotide sequence ID" value="NZ_SODV01000001.1"/>
</dbReference>
<comment type="similarity">
    <text evidence="2">Belongs to the asparagine synthetase family.</text>
</comment>
<comment type="pathway">
    <text evidence="1">Amino-acid biosynthesis; L-asparagine biosynthesis; L-asparagine from L-aspartate (L-Gln route): step 1/1.</text>
</comment>
<evidence type="ECO:0000256" key="6">
    <source>
        <dbReference type="ARBA" id="ARBA00022962"/>
    </source>
</evidence>
<feature type="active site" description="For GATase activity" evidence="8">
    <location>
        <position position="2"/>
    </location>
</feature>
<dbReference type="InterPro" id="IPR014729">
    <property type="entry name" value="Rossmann-like_a/b/a_fold"/>
</dbReference>
<evidence type="ECO:0000313" key="13">
    <source>
        <dbReference type="Proteomes" id="UP000294498"/>
    </source>
</evidence>
<sequence length="615" mass="69519">MCGIFGTIHFQAPQPGVVLSALAHRGPDEQNHLAGERVSLYHTRLAIQDLTPSGRQPMQHNGVYITFNGEIYNHWELRKKYGLSSASRSDTMTLLLLYEALGTAMFETIDGMFALAIHDTANGKLLLARDRAGKKPLYLWSRGRSLAFSSELNALKDVVRPSLDEASIADYLYLGYHFRAATPYREIEELEAGTFLEVDLDTLDRKKVRWFDIADAYSRPLDLTPEEALAGLDERLHLAVQRRIDSSDLEVGSFLSGGIDSGLVTAIASAYTKDLKTFTVKMPGAYDESVLAQSVAEKYGTRHTTIEISFDGLRDDFTRIVSNYGEPFFDSSAIPSYYVSQEARKHITVVLNGDGADELFGGYRRYMPFRYYDFFGRKGPVSWFARTAGNLLPPGHRKQDVYTYVYRLLKFAGYKELTDIYGGATTDLFTGYKNEFETPPRLQGLTELLDRVSRLPVSSLSKILIADFDTILFSDLLVKMDIATMAHSLEGRSPFLSKELLEFAPTLKDGYKIRGRRSKVLLRSLAGRYLPEALIDQPKRGFEIPLKDWMNGVLGEMTEDYLFGSAGALYPTLIRKSFVTDVFKRKVNLSEERRAKMLYALLCLEVWYKRVYQHG</sequence>
<evidence type="ECO:0000313" key="12">
    <source>
        <dbReference type="EMBL" id="TDX00046.1"/>
    </source>
</evidence>
<dbReference type="Gene3D" id="3.40.50.620">
    <property type="entry name" value="HUPs"/>
    <property type="match status" value="1"/>
</dbReference>
<keyword evidence="13" id="KW-1185">Reference proteome</keyword>
<keyword evidence="6 8" id="KW-0315">Glutamine amidotransferase</keyword>
<dbReference type="EC" id="6.3.5.4" evidence="3"/>
<dbReference type="Pfam" id="PF13537">
    <property type="entry name" value="GATase_7"/>
    <property type="match status" value="1"/>
</dbReference>
<feature type="binding site" evidence="9">
    <location>
        <position position="90"/>
    </location>
    <ligand>
        <name>L-glutamine</name>
        <dbReference type="ChEBI" id="CHEBI:58359"/>
    </ligand>
</feature>
<evidence type="ECO:0000256" key="5">
    <source>
        <dbReference type="ARBA" id="ARBA00022840"/>
    </source>
</evidence>
<keyword evidence="5 9" id="KW-0067">ATP-binding</keyword>
<dbReference type="SUPFAM" id="SSF56235">
    <property type="entry name" value="N-terminal nucleophile aminohydrolases (Ntn hydrolases)"/>
    <property type="match status" value="1"/>
</dbReference>
<dbReference type="PROSITE" id="PS51278">
    <property type="entry name" value="GATASE_TYPE_2"/>
    <property type="match status" value="1"/>
</dbReference>
<evidence type="ECO:0000256" key="4">
    <source>
        <dbReference type="ARBA" id="ARBA00022741"/>
    </source>
</evidence>
<dbReference type="GO" id="GO:0004066">
    <property type="term" value="F:asparagine synthase (glutamine-hydrolyzing) activity"/>
    <property type="evidence" value="ECO:0007669"/>
    <property type="project" value="UniProtKB-EC"/>
</dbReference>
<dbReference type="OrthoDB" id="9763290at2"/>
<dbReference type="InterPro" id="IPR051786">
    <property type="entry name" value="ASN_synthetase/amidase"/>
</dbReference>
<dbReference type="GO" id="GO:0006529">
    <property type="term" value="P:asparagine biosynthetic process"/>
    <property type="evidence" value="ECO:0007669"/>
    <property type="project" value="UniProtKB-KW"/>
</dbReference>